<protein>
    <submittedName>
        <fullName evidence="1">Uncharacterized protein</fullName>
    </submittedName>
</protein>
<sequence>MGIDGSTCSVFWTVGWTHHEWKTYTRTSQITHELMGTPVRDFNGDTR</sequence>
<dbReference type="STRING" id="485914.Hmuk_0873"/>
<proteinExistence type="predicted"/>
<dbReference type="EMBL" id="CP001688">
    <property type="protein sequence ID" value="ACV47003.1"/>
    <property type="molecule type" value="Genomic_DNA"/>
</dbReference>
<evidence type="ECO:0000313" key="2">
    <source>
        <dbReference type="Proteomes" id="UP000001746"/>
    </source>
</evidence>
<name>C7P0M1_HALMD</name>
<reference evidence="1 2" key="1">
    <citation type="journal article" date="2009" name="Stand. Genomic Sci.">
        <title>Complete genome sequence of Halomicrobium mukohataei type strain (arg-2).</title>
        <authorList>
            <person name="Tindall B.J."/>
            <person name="Schneider S."/>
            <person name="Lapidus A."/>
            <person name="Copeland A."/>
            <person name="Glavina Del Rio T."/>
            <person name="Nolan M."/>
            <person name="Lucas S."/>
            <person name="Chen F."/>
            <person name="Tice H."/>
            <person name="Cheng J.F."/>
            <person name="Saunders E."/>
            <person name="Bruce D."/>
            <person name="Goodwin L."/>
            <person name="Pitluck S."/>
            <person name="Mikhailova N."/>
            <person name="Pati A."/>
            <person name="Ivanova N."/>
            <person name="Mavrommatis K."/>
            <person name="Chen A."/>
            <person name="Palaniappan K."/>
            <person name="Chain P."/>
            <person name="Land M."/>
            <person name="Hauser L."/>
            <person name="Chang Y.J."/>
            <person name="Jeffries C.D."/>
            <person name="Brettin T."/>
            <person name="Han C."/>
            <person name="Rohde M."/>
            <person name="Goker M."/>
            <person name="Bristow J."/>
            <person name="Eisen J.A."/>
            <person name="Markowitz V."/>
            <person name="Hugenholtz P."/>
            <person name="Klenk H.P."/>
            <person name="Kyrpides N.C."/>
            <person name="Detter J.C."/>
        </authorList>
    </citation>
    <scope>NUCLEOTIDE SEQUENCE [LARGE SCALE GENOMIC DNA]</scope>
    <source>
        <strain evidence="2">ATCC 700874 / DSM 12286 / JCM 9738 / NCIMB 13541</strain>
    </source>
</reference>
<keyword evidence="2" id="KW-1185">Reference proteome</keyword>
<dbReference type="HOGENOM" id="CLU_3163008_0_0_2"/>
<dbReference type="AlphaFoldDB" id="C7P0M1"/>
<dbReference type="Proteomes" id="UP000001746">
    <property type="component" value="Chromosome"/>
</dbReference>
<gene>
    <name evidence="1" type="ordered locus">Hmuk_0873</name>
</gene>
<evidence type="ECO:0000313" key="1">
    <source>
        <dbReference type="EMBL" id="ACV47003.1"/>
    </source>
</evidence>
<organism evidence="1 2">
    <name type="scientific">Halomicrobium mukohataei (strain ATCC 700874 / DSM 12286 / JCM 9738 / NCIMB 13541)</name>
    <name type="common">Haloarcula mukohataei</name>
    <dbReference type="NCBI Taxonomy" id="485914"/>
    <lineage>
        <taxon>Archaea</taxon>
        <taxon>Methanobacteriati</taxon>
        <taxon>Methanobacteriota</taxon>
        <taxon>Stenosarchaea group</taxon>
        <taxon>Halobacteria</taxon>
        <taxon>Halobacteriales</taxon>
        <taxon>Haloarculaceae</taxon>
        <taxon>Halomicrobium</taxon>
    </lineage>
</organism>
<accession>C7P0M1</accession>
<dbReference type="KEGG" id="hmu:Hmuk_0873"/>